<evidence type="ECO:0000313" key="2">
    <source>
        <dbReference type="Proteomes" id="UP000241085"/>
    </source>
</evidence>
<dbReference type="InterPro" id="IPR052022">
    <property type="entry name" value="26kDa_periplasmic_antigen"/>
</dbReference>
<dbReference type="PANTHER" id="PTHR34387">
    <property type="entry name" value="SLR1258 PROTEIN"/>
    <property type="match status" value="1"/>
</dbReference>
<dbReference type="Proteomes" id="UP000241085">
    <property type="component" value="Unassembled WGS sequence"/>
</dbReference>
<dbReference type="GO" id="GO:0006974">
    <property type="term" value="P:DNA damage response"/>
    <property type="evidence" value="ECO:0007669"/>
    <property type="project" value="TreeGrafter"/>
</dbReference>
<organism evidence="1 2">
    <name type="scientific">Rathayibacter caricis DSM 15933</name>
    <dbReference type="NCBI Taxonomy" id="1328867"/>
    <lineage>
        <taxon>Bacteria</taxon>
        <taxon>Bacillati</taxon>
        <taxon>Actinomycetota</taxon>
        <taxon>Actinomycetes</taxon>
        <taxon>Micrococcales</taxon>
        <taxon>Microbacteriaceae</taxon>
        <taxon>Rathayibacter</taxon>
    </lineage>
</organism>
<gene>
    <name evidence="1" type="ORF">C1I63_14335</name>
</gene>
<keyword evidence="2" id="KW-1185">Reference proteome</keyword>
<name>A0A2T4UWI9_9MICO</name>
<dbReference type="AlphaFoldDB" id="A0A2T4UWI9"/>
<dbReference type="InterPro" id="IPR007497">
    <property type="entry name" value="SIMPL/DUF541"/>
</dbReference>
<dbReference type="EMBL" id="PZPL01000001">
    <property type="protein sequence ID" value="PTL73901.1"/>
    <property type="molecule type" value="Genomic_DNA"/>
</dbReference>
<proteinExistence type="predicted"/>
<protein>
    <recommendedName>
        <fullName evidence="3">SIMPL domain-containing protein</fullName>
    </recommendedName>
</protein>
<dbReference type="Pfam" id="PF04402">
    <property type="entry name" value="SIMPL"/>
    <property type="match status" value="1"/>
</dbReference>
<evidence type="ECO:0008006" key="3">
    <source>
        <dbReference type="Google" id="ProtNLM"/>
    </source>
</evidence>
<dbReference type="PANTHER" id="PTHR34387:SF2">
    <property type="entry name" value="SLR1258 PROTEIN"/>
    <property type="match status" value="1"/>
</dbReference>
<comment type="caution">
    <text evidence="1">The sequence shown here is derived from an EMBL/GenBank/DDBJ whole genome shotgun (WGS) entry which is preliminary data.</text>
</comment>
<accession>A0A2T4UWI9</accession>
<dbReference type="Gene3D" id="3.30.70.2970">
    <property type="entry name" value="Protein of unknown function (DUF541), domain 2"/>
    <property type="match status" value="1"/>
</dbReference>
<dbReference type="Gene3D" id="3.30.110.170">
    <property type="entry name" value="Protein of unknown function (DUF541), domain 1"/>
    <property type="match status" value="1"/>
</dbReference>
<evidence type="ECO:0000313" key="1">
    <source>
        <dbReference type="EMBL" id="PTL73901.1"/>
    </source>
</evidence>
<sequence length="223" mass="23858">MGHHEGMVTLTVAGTAQHFHPAERGTVRLEIRRESRSRSAVLAEVSSLHATVRDQARAEQQSGAATWWSADQVSVSTVRRFLKDSDVAEVFHIAAASVRVKYRDFDALGRWVSSVSGLPGVVVSGVDWDLTAARRASVEREVRVAAVRDAQERAAAYASALGLGQPRVLTLFEPGLRPHTSGGGGGYGTMSRAAAFASHEEPLALKPEDIEIAASISADFDAL</sequence>
<reference evidence="1 2" key="1">
    <citation type="submission" date="2018-03" db="EMBL/GenBank/DDBJ databases">
        <title>Bacteriophage NCPPB3778 and a type I-E CRISPR drive the evolution of the US Biological Select Agent, Rathayibacter toxicus.</title>
        <authorList>
            <person name="Davis E.W.II."/>
            <person name="Tabima J.F."/>
            <person name="Weisberg A.J."/>
            <person name="Dantas Lopes L."/>
            <person name="Wiseman M.S."/>
            <person name="Wiseman M.S."/>
            <person name="Pupko T."/>
            <person name="Belcher M.S."/>
            <person name="Sechler A.J."/>
            <person name="Tancos M.A."/>
            <person name="Schroeder B.K."/>
            <person name="Murray T.D."/>
            <person name="Luster D.G."/>
            <person name="Schneider W.L."/>
            <person name="Rogers E."/>
            <person name="Andreote F.D."/>
            <person name="Grunwald N.J."/>
            <person name="Putnam M.L."/>
            <person name="Chang J.H."/>
        </authorList>
    </citation>
    <scope>NUCLEOTIDE SEQUENCE [LARGE SCALE GENOMIC DNA]</scope>
    <source>
        <strain evidence="1 2">DSM 15933</strain>
    </source>
</reference>